<dbReference type="GO" id="GO:0042273">
    <property type="term" value="P:ribosomal large subunit biogenesis"/>
    <property type="evidence" value="ECO:0007669"/>
    <property type="project" value="TreeGrafter"/>
</dbReference>
<feature type="compositionally biased region" description="Basic and acidic residues" evidence="4">
    <location>
        <begin position="175"/>
        <end position="187"/>
    </location>
</feature>
<dbReference type="GO" id="GO:0005654">
    <property type="term" value="C:nucleoplasm"/>
    <property type="evidence" value="ECO:0007669"/>
    <property type="project" value="TreeGrafter"/>
</dbReference>
<accession>A0A7D9H492</accession>
<dbReference type="Proteomes" id="UP000478008">
    <property type="component" value="Unassembled WGS sequence"/>
</dbReference>
<evidence type="ECO:0000256" key="3">
    <source>
        <dbReference type="ARBA" id="ARBA00023242"/>
    </source>
</evidence>
<feature type="compositionally biased region" description="Basic residues" evidence="4">
    <location>
        <begin position="78"/>
        <end position="87"/>
    </location>
</feature>
<name>A0A7D9H492_DEKBR</name>
<organism evidence="5 6">
    <name type="scientific">Dekkera bruxellensis</name>
    <name type="common">Brettanomyces custersii</name>
    <dbReference type="NCBI Taxonomy" id="5007"/>
    <lineage>
        <taxon>Eukaryota</taxon>
        <taxon>Fungi</taxon>
        <taxon>Dikarya</taxon>
        <taxon>Ascomycota</taxon>
        <taxon>Saccharomycotina</taxon>
        <taxon>Pichiomycetes</taxon>
        <taxon>Pichiales</taxon>
        <taxon>Pichiaceae</taxon>
        <taxon>Brettanomyces</taxon>
    </lineage>
</organism>
<evidence type="ECO:0000313" key="5">
    <source>
        <dbReference type="EMBL" id="VUG19824.1"/>
    </source>
</evidence>
<comment type="subcellular location">
    <subcellularLocation>
        <location evidence="1">Nucleus</location>
    </subcellularLocation>
</comment>
<feature type="region of interest" description="Disordered" evidence="4">
    <location>
        <begin position="75"/>
        <end position="135"/>
    </location>
</feature>
<feature type="compositionally biased region" description="Basic and acidic residues" evidence="4">
    <location>
        <begin position="125"/>
        <end position="135"/>
    </location>
</feature>
<dbReference type="GO" id="GO:0005730">
    <property type="term" value="C:nucleolus"/>
    <property type="evidence" value="ECO:0007669"/>
    <property type="project" value="TreeGrafter"/>
</dbReference>
<reference evidence="5 6" key="1">
    <citation type="submission" date="2019-07" db="EMBL/GenBank/DDBJ databases">
        <authorList>
            <person name="Friedrich A."/>
            <person name="Schacherer J."/>
        </authorList>
    </citation>
    <scope>NUCLEOTIDE SEQUENCE [LARGE SCALE GENOMIC DNA]</scope>
</reference>
<feature type="compositionally biased region" description="Basic and acidic residues" evidence="4">
    <location>
        <begin position="18"/>
        <end position="27"/>
    </location>
</feature>
<dbReference type="PANTHER" id="PTHR12687">
    <property type="entry name" value="NUCLEOLAR COMPLEX 2 AND RAD4-RELATED"/>
    <property type="match status" value="1"/>
</dbReference>
<dbReference type="PANTHER" id="PTHR12687:SF4">
    <property type="entry name" value="NUCLEOLAR COMPLEX PROTEIN 2 HOMOLOG"/>
    <property type="match status" value="1"/>
</dbReference>
<sequence length="742" mass="85018">MAKTSKATKKFNKKHLKKTLEKRNKAKEYKRRIGNKKALREEKAKNRANGRSAKDGEVFDDMDLEKYFEKKVEVPSVKTKKGSKLGKKSKEEEKSKGEESELEIESESDSKAGSDAESESGAEMEMDKQDLEDLKKEDPEFYKYLKDNDKDLLDFNPVNPMDMVSSDEDDEDKEEAEREKKDKDKEKTQLEVEVTIEMVKSWEKNMMQEKPSIKGIKQAAMAFKAAVNSETDREYRYKVSSGPVFNLLMMVVLKKLPLAIERLSPYKKDARGSRKLGSTSKKLNGRICTIVKLHSTSLLELLDGISKTEMAILVLQSTQELFPYIMSWRKILKILINSVVQVWASSGDFETQVAAFAFLNNVSHEYPKAVLEISLRSMYSGFVKNCRRTNVHTIPSINFQKNSMAELYGEDESLGYRVGFENIRQLAIHLRESVNNPTKESYKAVYNWQVCNALDFWSRMLCLRCNPEAELKSSVKKGRKSGTESPLRQLIYPLVQVTIGTIRLVPSAQFFPLRFYLVRSLIRLSQATGMFIPLFPLISEILTSSVFTKKPRASSLAAVDFDSCIKVNKAYIGTRVYQSGVCDEFIELCAEFFALYCKSIAFPELITPPVIYLRRFRKRKGGNLKFSKQLGTLIDKLNANAKYIESRRATVQYGPSNTQEVSKFLQDVEWEKTPLGAYVKTQREVKEAKMKILRDSLEKEEEEERKREQEKGEGEEEREGDEDASEDDEDGNEDVDMDSDEE</sequence>
<keyword evidence="3" id="KW-0539">Nucleus</keyword>
<keyword evidence="6" id="KW-1185">Reference proteome</keyword>
<evidence type="ECO:0000256" key="4">
    <source>
        <dbReference type="SAM" id="MobiDB-lite"/>
    </source>
</evidence>
<dbReference type="Pfam" id="PF03715">
    <property type="entry name" value="Noc2"/>
    <property type="match status" value="1"/>
</dbReference>
<feature type="region of interest" description="Disordered" evidence="4">
    <location>
        <begin position="1"/>
        <end position="56"/>
    </location>
</feature>
<dbReference type="InterPro" id="IPR016024">
    <property type="entry name" value="ARM-type_fold"/>
</dbReference>
<dbReference type="EMBL" id="CABFWN010000006">
    <property type="protein sequence ID" value="VUG19824.1"/>
    <property type="molecule type" value="Genomic_DNA"/>
</dbReference>
<feature type="region of interest" description="Disordered" evidence="4">
    <location>
        <begin position="153"/>
        <end position="187"/>
    </location>
</feature>
<feature type="compositionally biased region" description="Acidic residues" evidence="4">
    <location>
        <begin position="713"/>
        <end position="742"/>
    </location>
</feature>
<dbReference type="InterPro" id="IPR005343">
    <property type="entry name" value="Noc2"/>
</dbReference>
<feature type="compositionally biased region" description="Acidic residues" evidence="4">
    <location>
        <begin position="165"/>
        <end position="174"/>
    </location>
</feature>
<evidence type="ECO:0000256" key="2">
    <source>
        <dbReference type="ARBA" id="ARBA00005907"/>
    </source>
</evidence>
<dbReference type="SUPFAM" id="SSF48371">
    <property type="entry name" value="ARM repeat"/>
    <property type="match status" value="1"/>
</dbReference>
<evidence type="ECO:0000256" key="1">
    <source>
        <dbReference type="ARBA" id="ARBA00004123"/>
    </source>
</evidence>
<proteinExistence type="inferred from homology"/>
<feature type="region of interest" description="Disordered" evidence="4">
    <location>
        <begin position="693"/>
        <end position="742"/>
    </location>
</feature>
<evidence type="ECO:0000313" key="6">
    <source>
        <dbReference type="Proteomes" id="UP000478008"/>
    </source>
</evidence>
<comment type="similarity">
    <text evidence="2">Belongs to the NOC2 family.</text>
</comment>
<gene>
    <name evidence="5" type="primary">NOC2</name>
    <name evidence="5" type="ORF">DEBR0S6_00694G</name>
</gene>
<feature type="compositionally biased region" description="Basic and acidic residues" evidence="4">
    <location>
        <begin position="88"/>
        <end position="99"/>
    </location>
</feature>
<protein>
    <submittedName>
        <fullName evidence="5">DEBR0S6_00694g1_1</fullName>
    </submittedName>
</protein>
<feature type="compositionally biased region" description="Basic residues" evidence="4">
    <location>
        <begin position="28"/>
        <end position="37"/>
    </location>
</feature>
<dbReference type="GO" id="GO:0030691">
    <property type="term" value="C:Noc2p-Noc3p complex"/>
    <property type="evidence" value="ECO:0007669"/>
    <property type="project" value="TreeGrafter"/>
</dbReference>
<dbReference type="GO" id="GO:0030690">
    <property type="term" value="C:Noc1p-Noc2p complex"/>
    <property type="evidence" value="ECO:0007669"/>
    <property type="project" value="TreeGrafter"/>
</dbReference>
<dbReference type="AlphaFoldDB" id="A0A7D9H492"/>
<feature type="compositionally biased region" description="Basic residues" evidence="4">
    <location>
        <begin position="1"/>
        <end position="17"/>
    </location>
</feature>